<dbReference type="PANTHER" id="PTHR22718">
    <property type="entry name" value="SERPENTINE RECEPTOR, CLASS X"/>
    <property type="match status" value="1"/>
</dbReference>
<dbReference type="PANTHER" id="PTHR22718:SF25">
    <property type="entry name" value="G-PROTEIN COUPLED RECEPTORS FAMILY 1 PROFILE DOMAIN-CONTAINING PROTEIN"/>
    <property type="match status" value="1"/>
</dbReference>
<feature type="non-terminal residue" evidence="2">
    <location>
        <position position="1"/>
    </location>
</feature>
<dbReference type="EMBL" id="CATQJA010000713">
    <property type="protein sequence ID" value="CAJ0563433.1"/>
    <property type="molecule type" value="Genomic_DNA"/>
</dbReference>
<gene>
    <name evidence="2" type="ORF">MSPICULIGERA_LOCUS2439</name>
</gene>
<keyword evidence="1" id="KW-0472">Membrane</keyword>
<evidence type="ECO:0008006" key="4">
    <source>
        <dbReference type="Google" id="ProtNLM"/>
    </source>
</evidence>
<feature type="transmembrane region" description="Helical" evidence="1">
    <location>
        <begin position="46"/>
        <end position="66"/>
    </location>
</feature>
<keyword evidence="1" id="KW-1133">Transmembrane helix</keyword>
<dbReference type="Gene3D" id="1.20.1070.10">
    <property type="entry name" value="Rhodopsin 7-helix transmembrane proteins"/>
    <property type="match status" value="1"/>
</dbReference>
<dbReference type="AlphaFoldDB" id="A0AA36C8H3"/>
<proteinExistence type="predicted"/>
<organism evidence="2 3">
    <name type="scientific">Mesorhabditis spiculigera</name>
    <dbReference type="NCBI Taxonomy" id="96644"/>
    <lineage>
        <taxon>Eukaryota</taxon>
        <taxon>Metazoa</taxon>
        <taxon>Ecdysozoa</taxon>
        <taxon>Nematoda</taxon>
        <taxon>Chromadorea</taxon>
        <taxon>Rhabditida</taxon>
        <taxon>Rhabditina</taxon>
        <taxon>Rhabditomorpha</taxon>
        <taxon>Rhabditoidea</taxon>
        <taxon>Rhabditidae</taxon>
        <taxon>Mesorhabditinae</taxon>
        <taxon>Mesorhabditis</taxon>
    </lineage>
</organism>
<keyword evidence="1" id="KW-0812">Transmembrane</keyword>
<evidence type="ECO:0000313" key="2">
    <source>
        <dbReference type="EMBL" id="CAJ0563433.1"/>
    </source>
</evidence>
<comment type="caution">
    <text evidence="2">The sequence shown here is derived from an EMBL/GenBank/DDBJ whole genome shotgun (WGS) entry which is preliminary data.</text>
</comment>
<keyword evidence="3" id="KW-1185">Reference proteome</keyword>
<dbReference type="SUPFAM" id="SSF81321">
    <property type="entry name" value="Family A G protein-coupled receptor-like"/>
    <property type="match status" value="1"/>
</dbReference>
<protein>
    <recommendedName>
        <fullName evidence="4">G protein-coupled receptor</fullName>
    </recommendedName>
</protein>
<sequence length="393" mass="44140">MMFDESAIVLILPIVFTIFLCIGSAVVILFLTILIYGWSSFKDSPFYEIVVCVTVVDLLHMLLQWFQTFPKLMFPKSSFAITTWLDRTIIGPYGPDTTDQALHIFVFLISLNRFAVFVVPKLLIMFTRRTMPLTISACLIFLGGLMFLRSMGPRRQLTNDPRDQHPPDQPPPPMETTARPFNIVAFLPTVIQYGMPLISLVFYVLIYLELRQQRQKTTTTIKNHDKTLLLQVFIESVLLEMVRGIDLIPPLMDGSPTATLLDSAKFMATVCSHALNSIFFLAMNHTVHTVLRSMQPCFSRTSKLPLSTLKQVARPSQPGFGNFSNINAFIANLASSVTSPACEGHIRVKATHGCLASLRPSSAEAWQPMSNRTRRRHSGAVPSVGFAVYQFFD</sequence>
<dbReference type="Proteomes" id="UP001177023">
    <property type="component" value="Unassembled WGS sequence"/>
</dbReference>
<name>A0AA36C8H3_9BILA</name>
<feature type="transmembrane region" description="Helical" evidence="1">
    <location>
        <begin position="101"/>
        <end position="119"/>
    </location>
</feature>
<evidence type="ECO:0000313" key="3">
    <source>
        <dbReference type="Proteomes" id="UP001177023"/>
    </source>
</evidence>
<feature type="transmembrane region" description="Helical" evidence="1">
    <location>
        <begin position="183"/>
        <end position="208"/>
    </location>
</feature>
<reference evidence="2" key="1">
    <citation type="submission" date="2023-06" db="EMBL/GenBank/DDBJ databases">
        <authorList>
            <person name="Delattre M."/>
        </authorList>
    </citation>
    <scope>NUCLEOTIDE SEQUENCE</scope>
    <source>
        <strain evidence="2">AF72</strain>
    </source>
</reference>
<feature type="transmembrane region" description="Helical" evidence="1">
    <location>
        <begin position="6"/>
        <end position="34"/>
    </location>
</feature>
<accession>A0AA36C8H3</accession>
<feature type="transmembrane region" description="Helical" evidence="1">
    <location>
        <begin position="131"/>
        <end position="148"/>
    </location>
</feature>
<evidence type="ECO:0000256" key="1">
    <source>
        <dbReference type="SAM" id="Phobius"/>
    </source>
</evidence>